<reference evidence="4" key="2">
    <citation type="submission" date="2016-04" db="EMBL/GenBank/DDBJ databases">
        <title>First Complete Genome Sequence of a Subdivision 6 Acidobacterium.</title>
        <authorList>
            <person name="Huang S."/>
            <person name="Vieira S."/>
            <person name="Bunk B."/>
            <person name="Riedel T."/>
            <person name="Sproeer C."/>
            <person name="Overmann J."/>
        </authorList>
    </citation>
    <scope>NUCLEOTIDE SEQUENCE [LARGE SCALE GENOMIC DNA]</scope>
    <source>
        <strain evidence="4">DSM 100886 HEG_-6_39</strain>
    </source>
</reference>
<evidence type="ECO:0000313" key="4">
    <source>
        <dbReference type="Proteomes" id="UP000076079"/>
    </source>
</evidence>
<evidence type="ECO:0000256" key="1">
    <source>
        <dbReference type="SAM" id="MobiDB-lite"/>
    </source>
</evidence>
<accession>A0A143PK35</accession>
<name>A0A143PK35_LUTPR</name>
<reference evidence="3 4" key="1">
    <citation type="journal article" date="2016" name="Genome Announc.">
        <title>First Complete Genome Sequence of a Subdivision 6 Acidobacterium Strain.</title>
        <authorList>
            <person name="Huang S."/>
            <person name="Vieira S."/>
            <person name="Bunk B."/>
            <person name="Riedel T."/>
            <person name="Sproer C."/>
            <person name="Overmann J."/>
        </authorList>
    </citation>
    <scope>NUCLEOTIDE SEQUENCE [LARGE SCALE GENOMIC DNA]</scope>
    <source>
        <strain evidence="4">DSM 100886 HEG_-6_39</strain>
    </source>
</reference>
<feature type="region of interest" description="Disordered" evidence="1">
    <location>
        <begin position="101"/>
        <end position="129"/>
    </location>
</feature>
<dbReference type="STRING" id="1855912.LuPra_01317"/>
<sequence length="193" mass="20295">MRSTETTVAVLPIDAAEVLSDAAPAQLVTIVAIAADGSPLVVVDADGPVIAARLAVRTTVERVQMAIDERQPAVVVFERGDRSRPLILGFLEPLDMNPLSSEAASAAPGKRAEAHSPSDAPESQAGEPAVMPCIEADVDGRRVRLTAQDEIVLQCGSASVTLRRNGRVVIRGAYVETHSEGTNRIKGGQVQIN</sequence>
<dbReference type="InterPro" id="IPR045506">
    <property type="entry name" value="DUF6484"/>
</dbReference>
<dbReference type="Proteomes" id="UP000076079">
    <property type="component" value="Chromosome"/>
</dbReference>
<evidence type="ECO:0000313" key="3">
    <source>
        <dbReference type="EMBL" id="AMY08129.1"/>
    </source>
</evidence>
<dbReference type="KEGG" id="abac:LuPra_01317"/>
<evidence type="ECO:0000259" key="2">
    <source>
        <dbReference type="Pfam" id="PF20093"/>
    </source>
</evidence>
<gene>
    <name evidence="3" type="ORF">LuPra_01317</name>
</gene>
<dbReference type="Pfam" id="PF20093">
    <property type="entry name" value="DUF6484"/>
    <property type="match status" value="1"/>
</dbReference>
<dbReference type="EMBL" id="CP015136">
    <property type="protein sequence ID" value="AMY08129.1"/>
    <property type="molecule type" value="Genomic_DNA"/>
</dbReference>
<protein>
    <recommendedName>
        <fullName evidence="2">DUF6484 domain-containing protein</fullName>
    </recommendedName>
</protein>
<dbReference type="AlphaFoldDB" id="A0A143PK35"/>
<proteinExistence type="predicted"/>
<organism evidence="3 4">
    <name type="scientific">Luteitalea pratensis</name>
    <dbReference type="NCBI Taxonomy" id="1855912"/>
    <lineage>
        <taxon>Bacteria</taxon>
        <taxon>Pseudomonadati</taxon>
        <taxon>Acidobacteriota</taxon>
        <taxon>Vicinamibacteria</taxon>
        <taxon>Vicinamibacterales</taxon>
        <taxon>Vicinamibacteraceae</taxon>
        <taxon>Luteitalea</taxon>
    </lineage>
</organism>
<dbReference type="OrthoDB" id="3078443at2"/>
<keyword evidence="4" id="KW-1185">Reference proteome</keyword>
<feature type="domain" description="DUF6484" evidence="2">
    <location>
        <begin position="29"/>
        <end position="91"/>
    </location>
</feature>